<dbReference type="SUPFAM" id="SSF52058">
    <property type="entry name" value="L domain-like"/>
    <property type="match status" value="1"/>
</dbReference>
<keyword evidence="1" id="KW-0611">Plant defense</keyword>
<organism evidence="2 3">
    <name type="scientific">Solanum tuberosum</name>
    <name type="common">Potato</name>
    <dbReference type="NCBI Taxonomy" id="4113"/>
    <lineage>
        <taxon>Eukaryota</taxon>
        <taxon>Viridiplantae</taxon>
        <taxon>Streptophyta</taxon>
        <taxon>Embryophyta</taxon>
        <taxon>Tracheophyta</taxon>
        <taxon>Spermatophyta</taxon>
        <taxon>Magnoliopsida</taxon>
        <taxon>eudicotyledons</taxon>
        <taxon>Gunneridae</taxon>
        <taxon>Pentapetalae</taxon>
        <taxon>asterids</taxon>
        <taxon>lamiids</taxon>
        <taxon>Solanales</taxon>
        <taxon>Solanaceae</taxon>
        <taxon>Solanoideae</taxon>
        <taxon>Solaneae</taxon>
        <taxon>Solanum</taxon>
    </lineage>
</organism>
<sequence length="410" mass="46495">MRSLIEWKGDEVGERMFPKLEKLTIRNCPLLKSTPNQFEILRELVIVRVDSEMPLLNLCSNLTSLIGLEVYDMKELTCLPDEMLRNNISLQNLMVSGCGEFRELPQSVYNLHSLKHLTIGNCTNFSSFPVPSEENYLTSLQDLRLLDCDGLSSLPSGMLEHCRSLETLSVSCCDNLVSFPLHVGEMPSLSYLYISQCPKLISLPSGGIHHLTELSELEIGPFSEMVDFEAFQLIFNGIQQLLSLRTLWVYGHGHWDSLPYQFMQLSDLTKIQIYGFGIEALPHRFCNLTSLGTLRLVRCKRLQNLDFSYVMPKLQYLCVEECPLLEALSDGLGNLVFLEQLHLVNCEKLEHLPSRDAMQRLTKLWNLGIKGCPKLEESCTNRSGPNSQWSNISHIQKIKVGGSTIQDLHS</sequence>
<dbReference type="ExpressionAtlas" id="M1AR25">
    <property type="expression patterns" value="baseline"/>
</dbReference>
<dbReference type="GO" id="GO:0006952">
    <property type="term" value="P:defense response"/>
    <property type="evidence" value="ECO:0007669"/>
    <property type="project" value="UniProtKB-KW"/>
</dbReference>
<dbReference type="PANTHER" id="PTHR36766:SF70">
    <property type="entry name" value="DISEASE RESISTANCE PROTEIN RGA4"/>
    <property type="match status" value="1"/>
</dbReference>
<name>M1AR25_SOLTU</name>
<dbReference type="OMA" id="MWGCSSM"/>
<dbReference type="Proteomes" id="UP000011115">
    <property type="component" value="Unassembled WGS sequence"/>
</dbReference>
<dbReference type="KEGG" id="sot:102585486"/>
<dbReference type="RefSeq" id="XP_015161124.1">
    <property type="nucleotide sequence ID" value="XM_015305638.1"/>
</dbReference>
<dbReference type="GeneID" id="102585486"/>
<dbReference type="Gene3D" id="3.80.10.10">
    <property type="entry name" value="Ribonuclease Inhibitor"/>
    <property type="match status" value="3"/>
</dbReference>
<protein>
    <recommendedName>
        <fullName evidence="4">Cc-nbs-lrr resistance protein</fullName>
    </recommendedName>
</protein>
<evidence type="ECO:0000313" key="2">
    <source>
        <dbReference type="EnsemblPlants" id="PGSC0003DMT400028400"/>
    </source>
</evidence>
<keyword evidence="3" id="KW-1185">Reference proteome</keyword>
<proteinExistence type="predicted"/>
<dbReference type="HOGENOM" id="CLU_000288_18_23_1"/>
<reference evidence="2" key="2">
    <citation type="submission" date="2015-06" db="UniProtKB">
        <authorList>
            <consortium name="EnsemblPlants"/>
        </authorList>
    </citation>
    <scope>IDENTIFICATION</scope>
    <source>
        <strain evidence="2">DM1-3 516 R44</strain>
    </source>
</reference>
<accession>M1AR25</accession>
<dbReference type="EnsemblPlants" id="PGSC0003DMT400028400">
    <property type="protein sequence ID" value="PGSC0003DMT400028400"/>
    <property type="gene ID" value="PGSC0003DMG403010943"/>
</dbReference>
<evidence type="ECO:0008006" key="4">
    <source>
        <dbReference type="Google" id="ProtNLM"/>
    </source>
</evidence>
<gene>
    <name evidence="2" type="primary">LOC102585486</name>
</gene>
<dbReference type="PANTHER" id="PTHR36766">
    <property type="entry name" value="PLANT BROAD-SPECTRUM MILDEW RESISTANCE PROTEIN RPW8"/>
    <property type="match status" value="1"/>
</dbReference>
<reference evidence="3" key="1">
    <citation type="journal article" date="2011" name="Nature">
        <title>Genome sequence and analysis of the tuber crop potato.</title>
        <authorList>
            <consortium name="The Potato Genome Sequencing Consortium"/>
        </authorList>
    </citation>
    <scope>NUCLEOTIDE SEQUENCE [LARGE SCALE GENOMIC DNA]</scope>
    <source>
        <strain evidence="3">cv. DM1-3 516 R44</strain>
    </source>
</reference>
<dbReference type="AlphaFoldDB" id="M1AR25"/>
<dbReference type="InterPro" id="IPR032675">
    <property type="entry name" value="LRR_dom_sf"/>
</dbReference>
<dbReference type="OrthoDB" id="1303075at2759"/>
<evidence type="ECO:0000313" key="3">
    <source>
        <dbReference type="Proteomes" id="UP000011115"/>
    </source>
</evidence>
<evidence type="ECO:0000256" key="1">
    <source>
        <dbReference type="ARBA" id="ARBA00022821"/>
    </source>
</evidence>
<dbReference type="Gramene" id="PGSC0003DMT400028400">
    <property type="protein sequence ID" value="PGSC0003DMT400028400"/>
    <property type="gene ID" value="PGSC0003DMG403010943"/>
</dbReference>
<dbReference type="InParanoid" id="M1AR25"/>